<dbReference type="HAMAP" id="MF_00019">
    <property type="entry name" value="PlsX"/>
    <property type="match status" value="1"/>
</dbReference>
<dbReference type="Gene3D" id="3.40.718.10">
    <property type="entry name" value="Isopropylmalate Dehydrogenase"/>
    <property type="match status" value="1"/>
</dbReference>
<dbReference type="PANTHER" id="PTHR30100:SF1">
    <property type="entry name" value="PHOSPHATE ACYLTRANSFERASE"/>
    <property type="match status" value="1"/>
</dbReference>
<dbReference type="AlphaFoldDB" id="A0A7T5EP12"/>
<evidence type="ECO:0000256" key="9">
    <source>
        <dbReference type="ARBA" id="ARBA00046608"/>
    </source>
</evidence>
<comment type="pathway">
    <text evidence="10">Lipid metabolism; phospholipid metabolism.</text>
</comment>
<dbReference type="Pfam" id="PF02504">
    <property type="entry name" value="FA_synthesis"/>
    <property type="match status" value="1"/>
</dbReference>
<dbReference type="SUPFAM" id="SSF53659">
    <property type="entry name" value="Isocitrate/Isopropylmalate dehydrogenase-like"/>
    <property type="match status" value="1"/>
</dbReference>
<evidence type="ECO:0000313" key="14">
    <source>
        <dbReference type="Proteomes" id="UP000677234"/>
    </source>
</evidence>
<gene>
    <name evidence="10 11" type="primary">plsX</name>
    <name evidence="11" type="ORF">JD108_09530</name>
    <name evidence="12" type="ORF">KDJ56_09225</name>
</gene>
<dbReference type="EMBL" id="CP066308">
    <property type="protein sequence ID" value="QQE76077.1"/>
    <property type="molecule type" value="Genomic_DNA"/>
</dbReference>
<evidence type="ECO:0000256" key="7">
    <source>
        <dbReference type="ARBA" id="ARBA00023264"/>
    </source>
</evidence>
<reference evidence="11 13" key="1">
    <citation type="submission" date="2020-12" db="EMBL/GenBank/DDBJ databases">
        <title>strain FJAT-54423T represents a novel species of the genus Brevibacillus.</title>
        <authorList>
            <person name="Tang R."/>
        </authorList>
    </citation>
    <scope>NUCLEOTIDE SEQUENCE [LARGE SCALE GENOMIC DNA]</scope>
    <source>
        <strain evidence="11 13">FJAT-54423</strain>
    </source>
</reference>
<dbReference type="PIRSF" id="PIRSF002465">
    <property type="entry name" value="Phsphlp_syn_PlsX"/>
    <property type="match status" value="1"/>
</dbReference>
<organism evidence="11 13">
    <name type="scientific">Brevibacillus composti</name>
    <dbReference type="NCBI Taxonomy" id="2796470"/>
    <lineage>
        <taxon>Bacteria</taxon>
        <taxon>Bacillati</taxon>
        <taxon>Bacillota</taxon>
        <taxon>Bacilli</taxon>
        <taxon>Bacillales</taxon>
        <taxon>Paenibacillaceae</taxon>
        <taxon>Brevibacillus</taxon>
    </lineage>
</organism>
<dbReference type="GO" id="GO:0005737">
    <property type="term" value="C:cytoplasm"/>
    <property type="evidence" value="ECO:0007669"/>
    <property type="project" value="UniProtKB-SubCell"/>
</dbReference>
<dbReference type="GO" id="GO:0008654">
    <property type="term" value="P:phospholipid biosynthetic process"/>
    <property type="evidence" value="ECO:0007669"/>
    <property type="project" value="UniProtKB-KW"/>
</dbReference>
<dbReference type="InterPro" id="IPR003664">
    <property type="entry name" value="FA_synthesis"/>
</dbReference>
<protein>
    <recommendedName>
        <fullName evidence="8 10">Phosphate acyltransferase</fullName>
        <ecNumber evidence="8 10">2.3.1.274</ecNumber>
    </recommendedName>
    <alternativeName>
        <fullName evidence="10">Acyl-ACP phosphotransacylase</fullName>
    </alternativeName>
    <alternativeName>
        <fullName evidence="10">Acyl-[acyl-carrier-protein]--phosphate acyltransferase</fullName>
    </alternativeName>
    <alternativeName>
        <fullName evidence="10">Phosphate-acyl-ACP acyltransferase</fullName>
    </alternativeName>
</protein>
<keyword evidence="4 10" id="KW-0808">Transferase</keyword>
<accession>A0A7T5EP12</accession>
<evidence type="ECO:0000256" key="1">
    <source>
        <dbReference type="ARBA" id="ARBA00001232"/>
    </source>
</evidence>
<dbReference type="KEGG" id="bcop:JD108_09530"/>
<comment type="subcellular location">
    <subcellularLocation>
        <location evidence="10">Cytoplasm</location>
    </subcellularLocation>
    <text evidence="10">Associated with the membrane possibly through PlsY.</text>
</comment>
<dbReference type="EC" id="2.3.1.274" evidence="8 10"/>
<evidence type="ECO:0000256" key="6">
    <source>
        <dbReference type="ARBA" id="ARBA00023209"/>
    </source>
</evidence>
<dbReference type="GO" id="GO:0043811">
    <property type="term" value="F:phosphate:acyl-[acyl carrier protein] acyltransferase activity"/>
    <property type="evidence" value="ECO:0007669"/>
    <property type="project" value="UniProtKB-UniRule"/>
</dbReference>
<comment type="subunit">
    <text evidence="9 10">Homodimer. Probably interacts with PlsY.</text>
</comment>
<keyword evidence="14" id="KW-1185">Reference proteome</keyword>
<dbReference type="NCBIfam" id="TIGR00182">
    <property type="entry name" value="plsX"/>
    <property type="match status" value="1"/>
</dbReference>
<name>A0A7T5EP12_9BACL</name>
<dbReference type="Proteomes" id="UP000595847">
    <property type="component" value="Chromosome"/>
</dbReference>
<comment type="catalytic activity">
    <reaction evidence="1 10">
        <text>a fatty acyl-[ACP] + phosphate = an acyl phosphate + holo-[ACP]</text>
        <dbReference type="Rhea" id="RHEA:42292"/>
        <dbReference type="Rhea" id="RHEA-COMP:9685"/>
        <dbReference type="Rhea" id="RHEA-COMP:14125"/>
        <dbReference type="ChEBI" id="CHEBI:43474"/>
        <dbReference type="ChEBI" id="CHEBI:59918"/>
        <dbReference type="ChEBI" id="CHEBI:64479"/>
        <dbReference type="ChEBI" id="CHEBI:138651"/>
        <dbReference type="EC" id="2.3.1.274"/>
    </reaction>
</comment>
<reference evidence="12" key="2">
    <citation type="submission" date="2021-04" db="EMBL/GenBank/DDBJ databases">
        <title>Brevibacillus composti FJAT-54423, complete genome.</title>
        <authorList>
            <person name="Tang R."/>
        </authorList>
    </citation>
    <scope>NUCLEOTIDE SEQUENCE</scope>
    <source>
        <strain evidence="12">FJAT-54424</strain>
    </source>
</reference>
<dbReference type="InterPro" id="IPR012281">
    <property type="entry name" value="Phospholipid_synth_PlsX-like"/>
</dbReference>
<evidence type="ECO:0000256" key="2">
    <source>
        <dbReference type="ARBA" id="ARBA00022490"/>
    </source>
</evidence>
<evidence type="ECO:0000313" key="13">
    <source>
        <dbReference type="Proteomes" id="UP000595847"/>
    </source>
</evidence>
<evidence type="ECO:0000256" key="10">
    <source>
        <dbReference type="HAMAP-Rule" id="MF_00019"/>
    </source>
</evidence>
<keyword evidence="7 10" id="KW-1208">Phospholipid metabolism</keyword>
<dbReference type="EMBL" id="CP073708">
    <property type="protein sequence ID" value="QUO43105.1"/>
    <property type="molecule type" value="Genomic_DNA"/>
</dbReference>
<keyword evidence="5 10" id="KW-0443">Lipid metabolism</keyword>
<evidence type="ECO:0000256" key="4">
    <source>
        <dbReference type="ARBA" id="ARBA00022679"/>
    </source>
</evidence>
<evidence type="ECO:0000256" key="3">
    <source>
        <dbReference type="ARBA" id="ARBA00022516"/>
    </source>
</evidence>
<comment type="similarity">
    <text evidence="10">Belongs to the PlsX family.</text>
</comment>
<proteinExistence type="inferred from homology"/>
<evidence type="ECO:0000256" key="8">
    <source>
        <dbReference type="ARBA" id="ARBA00024069"/>
    </source>
</evidence>
<dbReference type="PANTHER" id="PTHR30100">
    <property type="entry name" value="FATTY ACID/PHOSPHOLIPID SYNTHESIS PROTEIN PLSX"/>
    <property type="match status" value="1"/>
</dbReference>
<keyword evidence="11" id="KW-0012">Acyltransferase</keyword>
<evidence type="ECO:0000313" key="11">
    <source>
        <dbReference type="EMBL" id="QQE76077.1"/>
    </source>
</evidence>
<dbReference type="UniPathway" id="UPA00085"/>
<keyword evidence="6 10" id="KW-0594">Phospholipid biosynthesis</keyword>
<dbReference type="RefSeq" id="WP_198829585.1">
    <property type="nucleotide sequence ID" value="NZ_CP066308.1"/>
</dbReference>
<keyword evidence="3 10" id="KW-0444">Lipid biosynthesis</keyword>
<sequence length="341" mass="36552">MRIALDAMGGDHAPRSAVLGAVEAVKEYPSVTIVLVGDEEAIRRELPGELPPNLEIHPASEVIEADDEPVRAVRRKKDSSLVVAVQLAKEEKVDAAISAGNTGALMTAGLLYCGRMEGIERPALAAFIPNIKGKVTLALDVGANMDAKPHHLYQYAVMGSLYAEKVLGFNPPRVGLLNVGTEEGKGNELTKAVYPMLAEADLHFIGNVESRDVMQGACDVLVSDGFVGNVLLKAMEGTASTIFSVLKQEFTSSLINKVGAAILKPGLVRFRKRMDYAEYGGAPLLGLRRPVIKAHGSSDERAIKNAIISGIRFVSQDVNGFIQDALQKNRPEEKSIPGESE</sequence>
<keyword evidence="2 10" id="KW-0963">Cytoplasm</keyword>
<evidence type="ECO:0000256" key="5">
    <source>
        <dbReference type="ARBA" id="ARBA00023098"/>
    </source>
</evidence>
<comment type="function">
    <text evidence="10">Catalyzes the reversible formation of acyl-phosphate (acyl-PO(4)) from acyl-[acyl-carrier-protein] (acyl-ACP). This enzyme utilizes acyl-ACP as fatty acyl donor, but not acyl-CoA.</text>
</comment>
<evidence type="ECO:0000313" key="12">
    <source>
        <dbReference type="EMBL" id="QUO43105.1"/>
    </source>
</evidence>
<dbReference type="GO" id="GO:0006633">
    <property type="term" value="P:fatty acid biosynthetic process"/>
    <property type="evidence" value="ECO:0007669"/>
    <property type="project" value="UniProtKB-UniRule"/>
</dbReference>
<dbReference type="Proteomes" id="UP000677234">
    <property type="component" value="Chromosome"/>
</dbReference>